<sequence length="181" mass="21910">MKSEQMHNYFIKLKQQRDVFYNDDNLNFENAWKRPMPEKWSIGETLYHLVLMVRVFRGFSRIYVPIMLPLAYVQKKKPYKKEIHDIYQEYRYKKKRSMNAPFLIKPPSGLERKWTFNDIQALLEYETDKLATNLNDIDQDLAGQIYFPDPVAMYPNLIQCVHLLAIHEQHHFNITKKYYLT</sequence>
<dbReference type="Pfam" id="PF12867">
    <property type="entry name" value="DinB_2"/>
    <property type="match status" value="1"/>
</dbReference>
<proteinExistence type="predicted"/>
<evidence type="ECO:0000313" key="3">
    <source>
        <dbReference type="Proteomes" id="UP000270468"/>
    </source>
</evidence>
<feature type="domain" description="DinB-like" evidence="1">
    <location>
        <begin position="33"/>
        <end position="172"/>
    </location>
</feature>
<dbReference type="Gene3D" id="1.20.120.450">
    <property type="entry name" value="dinb family like domain"/>
    <property type="match status" value="1"/>
</dbReference>
<organism evidence="2 3">
    <name type="scientific">Filibacter tadaridae</name>
    <dbReference type="NCBI Taxonomy" id="2483811"/>
    <lineage>
        <taxon>Bacteria</taxon>
        <taxon>Bacillati</taxon>
        <taxon>Bacillota</taxon>
        <taxon>Bacilli</taxon>
        <taxon>Bacillales</taxon>
        <taxon>Caryophanaceae</taxon>
        <taxon>Filibacter</taxon>
    </lineage>
</organism>
<evidence type="ECO:0000259" key="1">
    <source>
        <dbReference type="Pfam" id="PF12867"/>
    </source>
</evidence>
<dbReference type="InterPro" id="IPR024775">
    <property type="entry name" value="DinB-like"/>
</dbReference>
<reference evidence="2 3" key="1">
    <citation type="submission" date="2018-11" db="EMBL/GenBank/DDBJ databases">
        <authorList>
            <person name="Criscuolo A."/>
        </authorList>
    </citation>
    <scope>NUCLEOTIDE SEQUENCE [LARGE SCALE GENOMIC DNA]</scope>
    <source>
        <strain evidence="2">ATB-66</strain>
    </source>
</reference>
<dbReference type="InterPro" id="IPR034660">
    <property type="entry name" value="DinB/YfiT-like"/>
</dbReference>
<dbReference type="AlphaFoldDB" id="A0A3P5XB94"/>
<dbReference type="RefSeq" id="WP_124071377.1">
    <property type="nucleotide sequence ID" value="NZ_CBCRXF010000008.1"/>
</dbReference>
<evidence type="ECO:0000313" key="2">
    <source>
        <dbReference type="EMBL" id="VDC32036.1"/>
    </source>
</evidence>
<protein>
    <submittedName>
        <fullName evidence="2">DinB superfamily protein</fullName>
    </submittedName>
</protein>
<accession>A0A3P5XB94</accession>
<keyword evidence="3" id="KW-1185">Reference proteome</keyword>
<gene>
    <name evidence="2" type="ORF">FILTAD_02566</name>
</gene>
<dbReference type="OrthoDB" id="2389280at2"/>
<dbReference type="Proteomes" id="UP000270468">
    <property type="component" value="Unassembled WGS sequence"/>
</dbReference>
<dbReference type="EMBL" id="UXAV01000043">
    <property type="protein sequence ID" value="VDC32036.1"/>
    <property type="molecule type" value="Genomic_DNA"/>
</dbReference>
<dbReference type="SUPFAM" id="SSF109854">
    <property type="entry name" value="DinB/YfiT-like putative metalloenzymes"/>
    <property type="match status" value="1"/>
</dbReference>
<name>A0A3P5XB94_9BACL</name>